<dbReference type="MEROPS" id="S26.017"/>
<keyword evidence="2 5" id="KW-0812">Transmembrane</keyword>
<dbReference type="GO" id="GO:0004252">
    <property type="term" value="F:serine-type endopeptidase activity"/>
    <property type="evidence" value="ECO:0007669"/>
    <property type="project" value="InterPro"/>
</dbReference>
<accession>F2KQH5</accession>
<evidence type="ECO:0000313" key="6">
    <source>
        <dbReference type="EMBL" id="AEA47708.1"/>
    </source>
</evidence>
<proteinExistence type="predicted"/>
<dbReference type="AlphaFoldDB" id="F2KQH5"/>
<dbReference type="CDD" id="cd06530">
    <property type="entry name" value="S26_SPase_I"/>
    <property type="match status" value="1"/>
</dbReference>
<dbReference type="GeneID" id="10394835"/>
<evidence type="ECO:0000256" key="2">
    <source>
        <dbReference type="ARBA" id="ARBA00022692"/>
    </source>
</evidence>
<dbReference type="NCBIfam" id="TIGR02228">
    <property type="entry name" value="sigpep_I_arch"/>
    <property type="match status" value="1"/>
</dbReference>
<name>F2KQH5_ARCVS</name>
<comment type="subcellular location">
    <subcellularLocation>
        <location evidence="1">Membrane</location>
    </subcellularLocation>
</comment>
<evidence type="ECO:0000313" key="7">
    <source>
        <dbReference type="Proteomes" id="UP000008136"/>
    </source>
</evidence>
<keyword evidence="7" id="KW-1185">Reference proteome</keyword>
<dbReference type="PANTHER" id="PTHR10806">
    <property type="entry name" value="SIGNAL PEPTIDASE COMPLEX CATALYTIC SUBUNIT SEC11"/>
    <property type="match status" value="1"/>
</dbReference>
<dbReference type="PANTHER" id="PTHR10806:SF6">
    <property type="entry name" value="SIGNAL PEPTIDASE COMPLEX CATALYTIC SUBUNIT SEC11"/>
    <property type="match status" value="1"/>
</dbReference>
<sequence>MKDIIKDIASTLITVAVIITVGIAITGTWPFMVAVESGSMEPHMHRGDVIFLVSPERTKIVTWEEGKNMDYKSFGDYGDVIVYYPNGDKSRTPIIHRAMYWIEKGEKMPNGDPAPHSGYITKGDHNPIPDQPRLSMPVKPEWIVGVAKFRIPYVGYLRLIFG</sequence>
<evidence type="ECO:0000256" key="5">
    <source>
        <dbReference type="SAM" id="Phobius"/>
    </source>
</evidence>
<dbReference type="InterPro" id="IPR036286">
    <property type="entry name" value="LexA/Signal_pep-like_sf"/>
</dbReference>
<keyword evidence="3 5" id="KW-1133">Transmembrane helix</keyword>
<reference evidence="6 7" key="1">
    <citation type="submission" date="2011-03" db="EMBL/GenBank/DDBJ databases">
        <title>The complete genome of Archaeoglobus veneficus SNP6.</title>
        <authorList>
            <consortium name="US DOE Joint Genome Institute (JGI-PGF)"/>
            <person name="Lucas S."/>
            <person name="Copeland A."/>
            <person name="Lapidus A."/>
            <person name="Bruce D."/>
            <person name="Goodwin L."/>
            <person name="Pitluck S."/>
            <person name="Kyrpides N."/>
            <person name="Mavromatis K."/>
            <person name="Pagani I."/>
            <person name="Ivanova N."/>
            <person name="Mikhailova N."/>
            <person name="Lu M."/>
            <person name="Detter J.C."/>
            <person name="Tapia R."/>
            <person name="Han C."/>
            <person name="Land M."/>
            <person name="Hauser L."/>
            <person name="Markowitz V."/>
            <person name="Cheng J.-F."/>
            <person name="Hugenholtz P."/>
            <person name="Woyke T."/>
            <person name="Wu D."/>
            <person name="Spring S."/>
            <person name="Brambilla E."/>
            <person name="Klenk H.-P."/>
            <person name="Eisen J.A."/>
        </authorList>
    </citation>
    <scope>NUCLEOTIDE SEQUENCE [LARGE SCALE GENOMIC DNA]</scope>
    <source>
        <strain>SNP6</strain>
    </source>
</reference>
<dbReference type="OrthoDB" id="4822at2157"/>
<gene>
    <name evidence="6" type="ordered locus">Arcve_1709</name>
</gene>
<keyword evidence="4 5" id="KW-0472">Membrane</keyword>
<dbReference type="RefSeq" id="WP_013684364.1">
    <property type="nucleotide sequence ID" value="NC_015320.1"/>
</dbReference>
<dbReference type="Proteomes" id="UP000008136">
    <property type="component" value="Chromosome"/>
</dbReference>
<dbReference type="eggNOG" id="arCOG01739">
    <property type="taxonomic scope" value="Archaea"/>
</dbReference>
<feature type="transmembrane region" description="Helical" evidence="5">
    <location>
        <begin position="12"/>
        <end position="32"/>
    </location>
</feature>
<dbReference type="GO" id="GO:0016020">
    <property type="term" value="C:membrane"/>
    <property type="evidence" value="ECO:0007669"/>
    <property type="project" value="UniProtKB-SubCell"/>
</dbReference>
<dbReference type="InterPro" id="IPR019533">
    <property type="entry name" value="Peptidase_S26"/>
</dbReference>
<dbReference type="EMBL" id="CP002588">
    <property type="protein sequence ID" value="AEA47708.1"/>
    <property type="molecule type" value="Genomic_DNA"/>
</dbReference>
<dbReference type="InterPro" id="IPR001733">
    <property type="entry name" value="Peptidase_S26B"/>
</dbReference>
<dbReference type="STRING" id="693661.Arcve_1709"/>
<dbReference type="GO" id="GO:0006465">
    <property type="term" value="P:signal peptide processing"/>
    <property type="evidence" value="ECO:0007669"/>
    <property type="project" value="InterPro"/>
</dbReference>
<organism evidence="6 7">
    <name type="scientific">Archaeoglobus veneficus (strain DSM 11195 / SNP6)</name>
    <dbReference type="NCBI Taxonomy" id="693661"/>
    <lineage>
        <taxon>Archaea</taxon>
        <taxon>Methanobacteriati</taxon>
        <taxon>Methanobacteriota</taxon>
        <taxon>Archaeoglobi</taxon>
        <taxon>Archaeoglobales</taxon>
        <taxon>Archaeoglobaceae</taxon>
        <taxon>Archaeoglobus</taxon>
    </lineage>
</organism>
<evidence type="ECO:0000256" key="4">
    <source>
        <dbReference type="ARBA" id="ARBA00023136"/>
    </source>
</evidence>
<dbReference type="KEGG" id="ave:Arcve_1709"/>
<protein>
    <submittedName>
        <fullName evidence="6">Peptidase S26B, signal peptidase</fullName>
    </submittedName>
</protein>
<dbReference type="SUPFAM" id="SSF51306">
    <property type="entry name" value="LexA/Signal peptidase"/>
    <property type="match status" value="1"/>
</dbReference>
<evidence type="ECO:0000256" key="3">
    <source>
        <dbReference type="ARBA" id="ARBA00022989"/>
    </source>
</evidence>
<dbReference type="HOGENOM" id="CLU_054902_1_1_2"/>
<evidence type="ECO:0000256" key="1">
    <source>
        <dbReference type="ARBA" id="ARBA00004370"/>
    </source>
</evidence>